<dbReference type="AlphaFoldDB" id="A0A2P2NXH8"/>
<name>A0A2P2NXH8_RHIMU</name>
<sequence length="57" mass="6482">MLFCRLGCSHILFSVNKVSLNSRQGTKLPSCAWLNVIIIDVLPWLFHSKPTIRKIEG</sequence>
<dbReference type="EMBL" id="GGEC01066743">
    <property type="protein sequence ID" value="MBX47227.1"/>
    <property type="molecule type" value="Transcribed_RNA"/>
</dbReference>
<reference evidence="1" key="1">
    <citation type="submission" date="2018-02" db="EMBL/GenBank/DDBJ databases">
        <title>Rhizophora mucronata_Transcriptome.</title>
        <authorList>
            <person name="Meera S.P."/>
            <person name="Sreeshan A."/>
            <person name="Augustine A."/>
        </authorList>
    </citation>
    <scope>NUCLEOTIDE SEQUENCE</scope>
    <source>
        <tissue evidence="1">Leaf</tissue>
    </source>
</reference>
<accession>A0A2P2NXH8</accession>
<protein>
    <submittedName>
        <fullName evidence="1">Uncharacterized protein</fullName>
    </submittedName>
</protein>
<organism evidence="1">
    <name type="scientific">Rhizophora mucronata</name>
    <name type="common">Asiatic mangrove</name>
    <dbReference type="NCBI Taxonomy" id="61149"/>
    <lineage>
        <taxon>Eukaryota</taxon>
        <taxon>Viridiplantae</taxon>
        <taxon>Streptophyta</taxon>
        <taxon>Embryophyta</taxon>
        <taxon>Tracheophyta</taxon>
        <taxon>Spermatophyta</taxon>
        <taxon>Magnoliopsida</taxon>
        <taxon>eudicotyledons</taxon>
        <taxon>Gunneridae</taxon>
        <taxon>Pentapetalae</taxon>
        <taxon>rosids</taxon>
        <taxon>fabids</taxon>
        <taxon>Malpighiales</taxon>
        <taxon>Rhizophoraceae</taxon>
        <taxon>Rhizophora</taxon>
    </lineage>
</organism>
<proteinExistence type="predicted"/>
<evidence type="ECO:0000313" key="1">
    <source>
        <dbReference type="EMBL" id="MBX47227.1"/>
    </source>
</evidence>